<evidence type="ECO:0000313" key="11">
    <source>
        <dbReference type="EMBL" id="KAF8819704.1"/>
    </source>
</evidence>
<dbReference type="EMBL" id="JADAQX010000632">
    <property type="protein sequence ID" value="KAF8819704.1"/>
    <property type="molecule type" value="Genomic_DNA"/>
</dbReference>
<organism evidence="11 12">
    <name type="scientific">Cardiosporidium cionae</name>
    <dbReference type="NCBI Taxonomy" id="476202"/>
    <lineage>
        <taxon>Eukaryota</taxon>
        <taxon>Sar</taxon>
        <taxon>Alveolata</taxon>
        <taxon>Apicomplexa</taxon>
        <taxon>Aconoidasida</taxon>
        <taxon>Nephromycida</taxon>
        <taxon>Cardiosporidium</taxon>
    </lineage>
</organism>
<comment type="catalytic activity">
    <reaction evidence="8">
        <text>L-seryl-[protein] + ATP = O-phospho-L-seryl-[protein] + ADP + H(+)</text>
        <dbReference type="Rhea" id="RHEA:17989"/>
        <dbReference type="Rhea" id="RHEA-COMP:9863"/>
        <dbReference type="Rhea" id="RHEA-COMP:11604"/>
        <dbReference type="ChEBI" id="CHEBI:15378"/>
        <dbReference type="ChEBI" id="CHEBI:29999"/>
        <dbReference type="ChEBI" id="CHEBI:30616"/>
        <dbReference type="ChEBI" id="CHEBI:83421"/>
        <dbReference type="ChEBI" id="CHEBI:456216"/>
        <dbReference type="EC" id="2.7.11.1"/>
    </reaction>
</comment>
<evidence type="ECO:0000313" key="12">
    <source>
        <dbReference type="Proteomes" id="UP000823046"/>
    </source>
</evidence>
<keyword evidence="5 11" id="KW-0418">Kinase</keyword>
<evidence type="ECO:0000256" key="2">
    <source>
        <dbReference type="ARBA" id="ARBA00022527"/>
    </source>
</evidence>
<evidence type="ECO:0000256" key="4">
    <source>
        <dbReference type="ARBA" id="ARBA00022741"/>
    </source>
</evidence>
<comment type="catalytic activity">
    <reaction evidence="7">
        <text>L-threonyl-[protein] + ATP = O-phospho-L-threonyl-[protein] + ADP + H(+)</text>
        <dbReference type="Rhea" id="RHEA:46608"/>
        <dbReference type="Rhea" id="RHEA-COMP:11060"/>
        <dbReference type="Rhea" id="RHEA-COMP:11605"/>
        <dbReference type="ChEBI" id="CHEBI:15378"/>
        <dbReference type="ChEBI" id="CHEBI:30013"/>
        <dbReference type="ChEBI" id="CHEBI:30616"/>
        <dbReference type="ChEBI" id="CHEBI:61977"/>
        <dbReference type="ChEBI" id="CHEBI:456216"/>
        <dbReference type="EC" id="2.7.11.1"/>
    </reaction>
</comment>
<evidence type="ECO:0000256" key="9">
    <source>
        <dbReference type="SAM" id="MobiDB-lite"/>
    </source>
</evidence>
<reference evidence="11 12" key="1">
    <citation type="journal article" date="2020" name="bioRxiv">
        <title>Metabolic contributions of an alphaproteobacterial endosymbiont in the apicomplexan Cardiosporidium cionae.</title>
        <authorList>
            <person name="Hunter E.S."/>
            <person name="Paight C.J."/>
            <person name="Lane C.E."/>
        </authorList>
    </citation>
    <scope>NUCLEOTIDE SEQUENCE [LARGE SCALE GENOMIC DNA]</scope>
    <source>
        <strain evidence="11">ESH_2018</strain>
    </source>
</reference>
<dbReference type="PANTHER" id="PTHR44899">
    <property type="entry name" value="CAMK FAMILY PROTEIN KINASE"/>
    <property type="match status" value="1"/>
</dbReference>
<dbReference type="InterPro" id="IPR051131">
    <property type="entry name" value="NEK_Ser/Thr_kinase_NIMA"/>
</dbReference>
<dbReference type="InterPro" id="IPR008271">
    <property type="entry name" value="Ser/Thr_kinase_AS"/>
</dbReference>
<dbReference type="PROSITE" id="PS50011">
    <property type="entry name" value="PROTEIN_KINASE_DOM"/>
    <property type="match status" value="1"/>
</dbReference>
<feature type="domain" description="Protein kinase" evidence="10">
    <location>
        <begin position="67"/>
        <end position="368"/>
    </location>
</feature>
<evidence type="ECO:0000256" key="6">
    <source>
        <dbReference type="ARBA" id="ARBA00022840"/>
    </source>
</evidence>
<keyword evidence="12" id="KW-1185">Reference proteome</keyword>
<comment type="caution">
    <text evidence="11">The sequence shown here is derived from an EMBL/GenBank/DDBJ whole genome shotgun (WGS) entry which is preliminary data.</text>
</comment>
<proteinExistence type="predicted"/>
<evidence type="ECO:0000256" key="3">
    <source>
        <dbReference type="ARBA" id="ARBA00022679"/>
    </source>
</evidence>
<protein>
    <recommendedName>
        <fullName evidence="1">non-specific serine/threonine protein kinase</fullName>
        <ecNumber evidence="1">2.7.11.1</ecNumber>
    </recommendedName>
</protein>
<dbReference type="Gene3D" id="3.30.200.20">
    <property type="entry name" value="Phosphorylase Kinase, domain 1"/>
    <property type="match status" value="1"/>
</dbReference>
<dbReference type="PANTHER" id="PTHR44899:SF3">
    <property type="entry name" value="SERINE_THREONINE-PROTEIN KINASE NEK1"/>
    <property type="match status" value="1"/>
</dbReference>
<keyword evidence="3" id="KW-0808">Transferase</keyword>
<evidence type="ECO:0000256" key="7">
    <source>
        <dbReference type="ARBA" id="ARBA00047899"/>
    </source>
</evidence>
<dbReference type="GO" id="GO:0016301">
    <property type="term" value="F:kinase activity"/>
    <property type="evidence" value="ECO:0007669"/>
    <property type="project" value="UniProtKB-KW"/>
</dbReference>
<dbReference type="Gene3D" id="1.10.510.10">
    <property type="entry name" value="Transferase(Phosphotransferase) domain 1"/>
    <property type="match status" value="2"/>
</dbReference>
<keyword evidence="6" id="KW-0067">ATP-binding</keyword>
<keyword evidence="2" id="KW-0723">Serine/threonine-protein kinase</keyword>
<dbReference type="EC" id="2.7.11.1" evidence="1"/>
<gene>
    <name evidence="11" type="ORF">IE077_004087</name>
</gene>
<name>A0ABQ7J703_9APIC</name>
<dbReference type="PROSITE" id="PS00108">
    <property type="entry name" value="PROTEIN_KINASE_ST"/>
    <property type="match status" value="1"/>
</dbReference>
<evidence type="ECO:0000256" key="8">
    <source>
        <dbReference type="ARBA" id="ARBA00048679"/>
    </source>
</evidence>
<keyword evidence="4" id="KW-0547">Nucleotide-binding</keyword>
<dbReference type="InterPro" id="IPR000719">
    <property type="entry name" value="Prot_kinase_dom"/>
</dbReference>
<evidence type="ECO:0000256" key="1">
    <source>
        <dbReference type="ARBA" id="ARBA00012513"/>
    </source>
</evidence>
<dbReference type="Pfam" id="PF00069">
    <property type="entry name" value="Pkinase"/>
    <property type="match status" value="1"/>
</dbReference>
<feature type="region of interest" description="Disordered" evidence="9">
    <location>
        <begin position="175"/>
        <end position="199"/>
    </location>
</feature>
<evidence type="ECO:0000256" key="5">
    <source>
        <dbReference type="ARBA" id="ARBA00022777"/>
    </source>
</evidence>
<dbReference type="SUPFAM" id="SSF56112">
    <property type="entry name" value="Protein kinase-like (PK-like)"/>
    <property type="match status" value="1"/>
</dbReference>
<dbReference type="InterPro" id="IPR011009">
    <property type="entry name" value="Kinase-like_dom_sf"/>
</dbReference>
<dbReference type="Proteomes" id="UP000823046">
    <property type="component" value="Unassembled WGS sequence"/>
</dbReference>
<sequence>MRDSKQAAVLGKPGGFVDCTFFELTSSHIPKFIEAVGKLSTPRTKENAYNATFHNVGAFNIMGIEDFTLIRKIGGGAQGECYLVEHRSTGKKYAAKRIPFYSVPSQSKDEALAEANLLKSVSIHPNIIQYVDSFYDEKTSAIYIVLEYADGGDLSREVIRRRSLLERYKSQQKSDSMVTLSENSNDNANIQGKSTTADGQSPSTIYFTEEHILLIFIQVAVGLYHLHKQKILHRDIKIQNVFLTSNGYIKLGDFGVSKQLSNEAKVAHTYIGSPSYMSPEVHKHLPYDEKSDVWSLGCLLFELCCLEKPFTGHTLAQVTLNILSDSPKEITAPDGFYPPLIHDLVHRMLCADSRQRPTTKEILQEKYLLLAMQKLATRYPQLTHIASLAQELHCESPSSSIETHTQHEMMEMHLSSKNEDGEGSATDDEQLPYNQQLYAIESPMKTFLYSFATTDELFPPEIVALQGEHCPKLTDSTQIIWESPVLTDSLSAIESNDEKEKSFSNPPEGIEGSYVAYETTENIPATIPWREYDISDDIFSVTLLPTSGEISRSHKSDSFTDWFTKLNESRTNPTDWLYVPDLTSTSSAQMGTKSACETAIYDFQASAENDMKLSSIAENESSREAKVQNSQHFHEENPAQILHLDPSSHLYTPSSQTTVSDSEVSVENRLLLKQNYSPVTIRFTGDLQANYPLCPSRKSQLYKRAATQLQISFSASFQVFDEKTPKIN</sequence>
<dbReference type="SMART" id="SM00220">
    <property type="entry name" value="S_TKc"/>
    <property type="match status" value="1"/>
</dbReference>
<evidence type="ECO:0000259" key="10">
    <source>
        <dbReference type="PROSITE" id="PS50011"/>
    </source>
</evidence>
<accession>A0ABQ7J703</accession>